<dbReference type="InterPro" id="IPR009922">
    <property type="entry name" value="DUF1457"/>
</dbReference>
<sequence length="159" mass="18250">MYPRTTDPQEMLRRCKPRIRGIYQYWDAKRGARLMPARRDIDPIEMKPWLSAIQLIDIFHNPRRMIYRLVGQVDVEFRGFNPTGRTVEECAVGASLQEALANYDIVITQRSFVYDHADYVSASGFLRGQESILLPLSDDGETVNMVLTYAEVLPITPSP</sequence>
<evidence type="ECO:0000313" key="2">
    <source>
        <dbReference type="Proteomes" id="UP001279642"/>
    </source>
</evidence>
<keyword evidence="2" id="KW-1185">Reference proteome</keyword>
<dbReference type="RefSeq" id="WP_320508386.1">
    <property type="nucleotide sequence ID" value="NZ_JAXCLW010000002.1"/>
</dbReference>
<dbReference type="Proteomes" id="UP001279642">
    <property type="component" value="Unassembled WGS sequence"/>
</dbReference>
<gene>
    <name evidence="1" type="ORF">SMD27_10870</name>
</gene>
<reference evidence="1 2" key="1">
    <citation type="journal article" date="2016" name="Antonie Van Leeuwenhoek">
        <title>Dongia soli sp. nov., isolated from soil from Dokdo, Korea.</title>
        <authorList>
            <person name="Kim D.U."/>
            <person name="Lee H."/>
            <person name="Kim H."/>
            <person name="Kim S.G."/>
            <person name="Ka J.O."/>
        </authorList>
    </citation>
    <scope>NUCLEOTIDE SEQUENCE [LARGE SCALE GENOMIC DNA]</scope>
    <source>
        <strain evidence="1 2">D78</strain>
    </source>
</reference>
<evidence type="ECO:0000313" key="1">
    <source>
        <dbReference type="EMBL" id="MDY0883348.1"/>
    </source>
</evidence>
<accession>A0ABU5EAG7</accession>
<name>A0ABU5EAG7_9PROT</name>
<proteinExistence type="predicted"/>
<dbReference type="Pfam" id="PF07310">
    <property type="entry name" value="PAS_5"/>
    <property type="match status" value="1"/>
</dbReference>
<protein>
    <submittedName>
        <fullName evidence="1">PAS domain-containing protein</fullName>
    </submittedName>
</protein>
<dbReference type="EMBL" id="JAXCLW010000002">
    <property type="protein sequence ID" value="MDY0883348.1"/>
    <property type="molecule type" value="Genomic_DNA"/>
</dbReference>
<comment type="caution">
    <text evidence="1">The sequence shown here is derived from an EMBL/GenBank/DDBJ whole genome shotgun (WGS) entry which is preliminary data.</text>
</comment>
<organism evidence="1 2">
    <name type="scientific">Dongia soli</name>
    <dbReference type="NCBI Taxonomy" id="600628"/>
    <lineage>
        <taxon>Bacteria</taxon>
        <taxon>Pseudomonadati</taxon>
        <taxon>Pseudomonadota</taxon>
        <taxon>Alphaproteobacteria</taxon>
        <taxon>Rhodospirillales</taxon>
        <taxon>Dongiaceae</taxon>
        <taxon>Dongia</taxon>
    </lineage>
</organism>